<accession>A0A481Z8V6</accession>
<dbReference type="EMBL" id="MK500569">
    <property type="protein sequence ID" value="QBK92227.1"/>
    <property type="molecule type" value="Genomic_DNA"/>
</dbReference>
<proteinExistence type="predicted"/>
<protein>
    <submittedName>
        <fullName evidence="1">Uncharacterized protein</fullName>
    </submittedName>
</protein>
<evidence type="ECO:0000313" key="1">
    <source>
        <dbReference type="EMBL" id="QBK92227.1"/>
    </source>
</evidence>
<reference evidence="1" key="1">
    <citation type="journal article" date="2019" name="MBio">
        <title>Virus Genomes from Deep Sea Sediments Expand the Ocean Megavirome and Support Independent Origins of Viral Gigantism.</title>
        <authorList>
            <person name="Backstrom D."/>
            <person name="Yutin N."/>
            <person name="Jorgensen S.L."/>
            <person name="Dharamshi J."/>
            <person name="Homa F."/>
            <person name="Zaremba-Niedwiedzka K."/>
            <person name="Spang A."/>
            <person name="Wolf Y.I."/>
            <person name="Koonin E.V."/>
            <person name="Ettema T.J."/>
        </authorList>
    </citation>
    <scope>NUCLEOTIDE SEQUENCE</scope>
</reference>
<sequence length="120" mass="14033">MDVRVLYGFQIDCTGCVEGEKYIVCGGKLWHKQAPDEISAKIDFCKDFPLKMYQTEEGTFLGFRIARYGTYRTALPQFHQRLKSFEKYVEQAKELLEEICMDCHLRGNTFDFITVKIENV</sequence>
<name>A0A481Z8V6_9VIRU</name>
<organism evidence="1">
    <name type="scientific">Pithovirus LCPAC304</name>
    <dbReference type="NCBI Taxonomy" id="2506594"/>
    <lineage>
        <taxon>Viruses</taxon>
        <taxon>Pithoviruses</taxon>
    </lineage>
</organism>
<gene>
    <name evidence="1" type="ORF">LCPAC304_05740</name>
</gene>